<protein>
    <submittedName>
        <fullName evidence="1">Uncharacterized protein</fullName>
    </submittedName>
</protein>
<name>A0A5B7KFI4_PORTR</name>
<reference evidence="1 2" key="1">
    <citation type="submission" date="2019-05" db="EMBL/GenBank/DDBJ databases">
        <title>Another draft genome of Portunus trituberculatus and its Hox gene families provides insights of decapod evolution.</title>
        <authorList>
            <person name="Jeong J.-H."/>
            <person name="Song I."/>
            <person name="Kim S."/>
            <person name="Choi T."/>
            <person name="Kim D."/>
            <person name="Ryu S."/>
            <person name="Kim W."/>
        </authorList>
    </citation>
    <scope>NUCLEOTIDE SEQUENCE [LARGE SCALE GENOMIC DNA]</scope>
    <source>
        <tissue evidence="1">Muscle</tissue>
    </source>
</reference>
<proteinExistence type="predicted"/>
<dbReference type="EMBL" id="VSRR010148346">
    <property type="protein sequence ID" value="MPD05910.1"/>
    <property type="molecule type" value="Genomic_DNA"/>
</dbReference>
<dbReference type="AlphaFoldDB" id="A0A5B7KFI4"/>
<sequence length="65" mass="7066">MVKVPKRLSATLSIKLEKKTTQASNYSLMLSSHHIRPRFDVIPLANSSSSPFSFLCSTGEPGTAT</sequence>
<dbReference type="Proteomes" id="UP000324222">
    <property type="component" value="Unassembled WGS sequence"/>
</dbReference>
<organism evidence="1 2">
    <name type="scientific">Portunus trituberculatus</name>
    <name type="common">Swimming crab</name>
    <name type="synonym">Neptunus trituberculatus</name>
    <dbReference type="NCBI Taxonomy" id="210409"/>
    <lineage>
        <taxon>Eukaryota</taxon>
        <taxon>Metazoa</taxon>
        <taxon>Ecdysozoa</taxon>
        <taxon>Arthropoda</taxon>
        <taxon>Crustacea</taxon>
        <taxon>Multicrustacea</taxon>
        <taxon>Malacostraca</taxon>
        <taxon>Eumalacostraca</taxon>
        <taxon>Eucarida</taxon>
        <taxon>Decapoda</taxon>
        <taxon>Pleocyemata</taxon>
        <taxon>Brachyura</taxon>
        <taxon>Eubrachyura</taxon>
        <taxon>Portunoidea</taxon>
        <taxon>Portunidae</taxon>
        <taxon>Portuninae</taxon>
        <taxon>Portunus</taxon>
    </lineage>
</organism>
<accession>A0A5B7KFI4</accession>
<keyword evidence="2" id="KW-1185">Reference proteome</keyword>
<gene>
    <name evidence="1" type="ORF">E2C01_101682</name>
</gene>
<comment type="caution">
    <text evidence="1">The sequence shown here is derived from an EMBL/GenBank/DDBJ whole genome shotgun (WGS) entry which is preliminary data.</text>
</comment>
<evidence type="ECO:0000313" key="1">
    <source>
        <dbReference type="EMBL" id="MPD05910.1"/>
    </source>
</evidence>
<evidence type="ECO:0000313" key="2">
    <source>
        <dbReference type="Proteomes" id="UP000324222"/>
    </source>
</evidence>